<organism evidence="4">
    <name type="scientific">Capitella teleta</name>
    <name type="common">Polychaete worm</name>
    <dbReference type="NCBI Taxonomy" id="283909"/>
    <lineage>
        <taxon>Eukaryota</taxon>
        <taxon>Metazoa</taxon>
        <taxon>Spiralia</taxon>
        <taxon>Lophotrochozoa</taxon>
        <taxon>Annelida</taxon>
        <taxon>Polychaeta</taxon>
        <taxon>Sedentaria</taxon>
        <taxon>Scolecida</taxon>
        <taxon>Capitellidae</taxon>
        <taxon>Capitella</taxon>
    </lineage>
</organism>
<dbReference type="SUPFAM" id="SSF48403">
    <property type="entry name" value="Ankyrin repeat"/>
    <property type="match status" value="1"/>
</dbReference>
<accession>R7UFY9</accession>
<dbReference type="Gene3D" id="1.25.40.20">
    <property type="entry name" value="Ankyrin repeat-containing domain"/>
    <property type="match status" value="1"/>
</dbReference>
<protein>
    <submittedName>
        <fullName evidence="4 5">Uncharacterized protein</fullName>
    </submittedName>
</protein>
<reference evidence="4 6" key="2">
    <citation type="journal article" date="2013" name="Nature">
        <title>Insights into bilaterian evolution from three spiralian genomes.</title>
        <authorList>
            <person name="Simakov O."/>
            <person name="Marletaz F."/>
            <person name="Cho S.J."/>
            <person name="Edsinger-Gonzales E."/>
            <person name="Havlak P."/>
            <person name="Hellsten U."/>
            <person name="Kuo D.H."/>
            <person name="Larsson T."/>
            <person name="Lv J."/>
            <person name="Arendt D."/>
            <person name="Savage R."/>
            <person name="Osoegawa K."/>
            <person name="de Jong P."/>
            <person name="Grimwood J."/>
            <person name="Chapman J.A."/>
            <person name="Shapiro H."/>
            <person name="Aerts A."/>
            <person name="Otillar R.P."/>
            <person name="Terry A.Y."/>
            <person name="Boore J.L."/>
            <person name="Grigoriev I.V."/>
            <person name="Lindberg D.R."/>
            <person name="Seaver E.C."/>
            <person name="Weisblat D.A."/>
            <person name="Putnam N.H."/>
            <person name="Rokhsar D.S."/>
        </authorList>
    </citation>
    <scope>NUCLEOTIDE SEQUENCE</scope>
    <source>
        <strain evidence="4 6">I ESC-2004</strain>
    </source>
</reference>
<dbReference type="PROSITE" id="PS50297">
    <property type="entry name" value="ANK_REP_REGION"/>
    <property type="match status" value="2"/>
</dbReference>
<dbReference type="InterPro" id="IPR036770">
    <property type="entry name" value="Ankyrin_rpt-contain_sf"/>
</dbReference>
<evidence type="ECO:0000256" key="1">
    <source>
        <dbReference type="ARBA" id="ARBA00022737"/>
    </source>
</evidence>
<proteinExistence type="predicted"/>
<dbReference type="PANTHER" id="PTHR24198">
    <property type="entry name" value="ANKYRIN REPEAT AND PROTEIN KINASE DOMAIN-CONTAINING PROTEIN"/>
    <property type="match status" value="1"/>
</dbReference>
<evidence type="ECO:0000313" key="5">
    <source>
        <dbReference type="EnsemblMetazoa" id="CapteP143245"/>
    </source>
</evidence>
<dbReference type="Pfam" id="PF12796">
    <property type="entry name" value="Ank_2"/>
    <property type="match status" value="1"/>
</dbReference>
<keyword evidence="2 3" id="KW-0040">ANK repeat</keyword>
<keyword evidence="1" id="KW-0677">Repeat</keyword>
<dbReference type="Pfam" id="PF00023">
    <property type="entry name" value="Ank"/>
    <property type="match status" value="1"/>
</dbReference>
<sequence>MKGFDPNILFRFDVGMEKMSALHYAAKEGQAVMVQELLELGCDANIITPFDNATALFMACQCYSDDTYRLVVQHLLNYGAEVNRGDVAQRTPLIVASELGHLELVRMLLYYGADINMPCNQDDMPEGLRHSACREHHLNVVNELLSRNCDILATNKAGNSALHIACKSE</sequence>
<dbReference type="InterPro" id="IPR002110">
    <property type="entry name" value="Ankyrin_rpt"/>
</dbReference>
<evidence type="ECO:0000313" key="6">
    <source>
        <dbReference type="Proteomes" id="UP000014760"/>
    </source>
</evidence>
<dbReference type="EnsemblMetazoa" id="CapteT143245">
    <property type="protein sequence ID" value="CapteP143245"/>
    <property type="gene ID" value="CapteG143245"/>
</dbReference>
<dbReference type="PROSITE" id="PS50088">
    <property type="entry name" value="ANK_REPEAT"/>
    <property type="match status" value="2"/>
</dbReference>
<name>R7UFY9_CAPTE</name>
<reference evidence="5" key="3">
    <citation type="submission" date="2015-06" db="UniProtKB">
        <authorList>
            <consortium name="EnsemblMetazoa"/>
        </authorList>
    </citation>
    <scope>IDENTIFICATION</scope>
</reference>
<dbReference type="PANTHER" id="PTHR24198:SF165">
    <property type="entry name" value="ANKYRIN REPEAT-CONTAINING PROTEIN-RELATED"/>
    <property type="match status" value="1"/>
</dbReference>
<evidence type="ECO:0000256" key="3">
    <source>
        <dbReference type="PROSITE-ProRule" id="PRU00023"/>
    </source>
</evidence>
<feature type="repeat" description="ANK" evidence="3">
    <location>
        <begin position="17"/>
        <end position="49"/>
    </location>
</feature>
<dbReference type="OrthoDB" id="7464126at2759"/>
<evidence type="ECO:0000256" key="2">
    <source>
        <dbReference type="ARBA" id="ARBA00023043"/>
    </source>
</evidence>
<reference evidence="6" key="1">
    <citation type="submission" date="2012-12" db="EMBL/GenBank/DDBJ databases">
        <authorList>
            <person name="Hellsten U."/>
            <person name="Grimwood J."/>
            <person name="Chapman J.A."/>
            <person name="Shapiro H."/>
            <person name="Aerts A."/>
            <person name="Otillar R.P."/>
            <person name="Terry A.Y."/>
            <person name="Boore J.L."/>
            <person name="Simakov O."/>
            <person name="Marletaz F."/>
            <person name="Cho S.-J."/>
            <person name="Edsinger-Gonzales E."/>
            <person name="Havlak P."/>
            <person name="Kuo D.-H."/>
            <person name="Larsson T."/>
            <person name="Lv J."/>
            <person name="Arendt D."/>
            <person name="Savage R."/>
            <person name="Osoegawa K."/>
            <person name="de Jong P."/>
            <person name="Lindberg D.R."/>
            <person name="Seaver E.C."/>
            <person name="Weisblat D.A."/>
            <person name="Putnam N.H."/>
            <person name="Grigoriev I.V."/>
            <person name="Rokhsar D.S."/>
        </authorList>
    </citation>
    <scope>NUCLEOTIDE SEQUENCE</scope>
    <source>
        <strain evidence="6">I ESC-2004</strain>
    </source>
</reference>
<dbReference type="SMART" id="SM00248">
    <property type="entry name" value="ANK"/>
    <property type="match status" value="4"/>
</dbReference>
<feature type="repeat" description="ANK" evidence="3">
    <location>
        <begin position="88"/>
        <end position="120"/>
    </location>
</feature>
<keyword evidence="6" id="KW-1185">Reference proteome</keyword>
<dbReference type="EMBL" id="AMQN01007941">
    <property type="status" value="NOT_ANNOTATED_CDS"/>
    <property type="molecule type" value="Genomic_DNA"/>
</dbReference>
<gene>
    <name evidence="4" type="ORF">CAPTEDRAFT_143245</name>
</gene>
<evidence type="ECO:0000313" key="4">
    <source>
        <dbReference type="EMBL" id="ELU05100.1"/>
    </source>
</evidence>
<dbReference type="HOGENOM" id="CLU_1582533_0_0_1"/>
<dbReference type="EMBL" id="KB301772">
    <property type="protein sequence ID" value="ELU05100.1"/>
    <property type="molecule type" value="Genomic_DNA"/>
</dbReference>
<dbReference type="OMA" id="CLEFYEC"/>
<feature type="non-terminal residue" evidence="4">
    <location>
        <position position="169"/>
    </location>
</feature>
<dbReference type="AlphaFoldDB" id="R7UFY9"/>
<dbReference type="STRING" id="283909.R7UFY9"/>
<dbReference type="Proteomes" id="UP000014760">
    <property type="component" value="Unassembled WGS sequence"/>
</dbReference>